<dbReference type="OrthoDB" id="268400at2759"/>
<feature type="transmembrane region" description="Helical" evidence="5">
    <location>
        <begin position="379"/>
        <end position="397"/>
    </location>
</feature>
<gene>
    <name evidence="7" type="ORF">B0I35DRAFT_349083</name>
</gene>
<feature type="transmembrane region" description="Helical" evidence="5">
    <location>
        <begin position="300"/>
        <end position="320"/>
    </location>
</feature>
<dbReference type="Pfam" id="PF07690">
    <property type="entry name" value="MFS_1"/>
    <property type="match status" value="1"/>
</dbReference>
<dbReference type="EMBL" id="JAGPNK010000003">
    <property type="protein sequence ID" value="KAH7324210.1"/>
    <property type="molecule type" value="Genomic_DNA"/>
</dbReference>
<evidence type="ECO:0000256" key="1">
    <source>
        <dbReference type="ARBA" id="ARBA00004141"/>
    </source>
</evidence>
<evidence type="ECO:0000313" key="8">
    <source>
        <dbReference type="Proteomes" id="UP000813444"/>
    </source>
</evidence>
<organism evidence="7 8">
    <name type="scientific">Stachybotrys elegans</name>
    <dbReference type="NCBI Taxonomy" id="80388"/>
    <lineage>
        <taxon>Eukaryota</taxon>
        <taxon>Fungi</taxon>
        <taxon>Dikarya</taxon>
        <taxon>Ascomycota</taxon>
        <taxon>Pezizomycotina</taxon>
        <taxon>Sordariomycetes</taxon>
        <taxon>Hypocreomycetidae</taxon>
        <taxon>Hypocreales</taxon>
        <taxon>Stachybotryaceae</taxon>
        <taxon>Stachybotrys</taxon>
    </lineage>
</organism>
<sequence>MASSPASNRLSQCETFKHTPGSVYLVSEAGVMLKLPIPSDSPQDPLTWSYSKRFLALSALVLYASTAHFEINISGVITEPVDREFSKDSKHVDSEAISAAMTLGPALGYLLAVPLATAMGRKPVLVASATITCLSTLWAAICGSFEQMLAAVGFQSIAAGASISVSTLVLIDCTFIHERPLVIALHWSILGVLSRVGMIGLPCLMSSETSWRHIYVVWLVVSTISLLLLVVLLPETFFLRPPVALDGRVLIQTASEKVLVYREEEFAGPRNEAETQSLTINWKSLLATYMQMLLCLLNPMVLWVGLLTATNLSGVVFLVSTQLDTLIEQKGQNPAIVSNLLGASGIIGAILVFPLTGPVMTWFTRTQALRSGGVRHAEVYLFSFSIPIFTGFLSVLINGLTIHYSWPPFFIYFSTTLIIFSYLSANVAFTIWITEAFPKWAAPALAVQLMMGNIVSFGIANGILACLNGRYILTATIILCVTNAVLGFLVVPAVFWGREVRQFIHGYWGRSERGALRPQ</sequence>
<evidence type="ECO:0000256" key="5">
    <source>
        <dbReference type="SAM" id="Phobius"/>
    </source>
</evidence>
<comment type="caution">
    <text evidence="7">The sequence shown here is derived from an EMBL/GenBank/DDBJ whole genome shotgun (WGS) entry which is preliminary data.</text>
</comment>
<dbReference type="AlphaFoldDB" id="A0A8K0SXB8"/>
<feature type="transmembrane region" description="Helical" evidence="5">
    <location>
        <begin position="213"/>
        <end position="233"/>
    </location>
</feature>
<accession>A0A8K0SXB8</accession>
<dbReference type="GO" id="GO:0022857">
    <property type="term" value="F:transmembrane transporter activity"/>
    <property type="evidence" value="ECO:0007669"/>
    <property type="project" value="InterPro"/>
</dbReference>
<dbReference type="GO" id="GO:0005886">
    <property type="term" value="C:plasma membrane"/>
    <property type="evidence" value="ECO:0007669"/>
    <property type="project" value="TreeGrafter"/>
</dbReference>
<proteinExistence type="predicted"/>
<feature type="transmembrane region" description="Helical" evidence="5">
    <location>
        <begin position="147"/>
        <end position="171"/>
    </location>
</feature>
<feature type="transmembrane region" description="Helical" evidence="5">
    <location>
        <begin position="97"/>
        <end position="117"/>
    </location>
</feature>
<dbReference type="PROSITE" id="PS50850">
    <property type="entry name" value="MFS"/>
    <property type="match status" value="1"/>
</dbReference>
<feature type="transmembrane region" description="Helical" evidence="5">
    <location>
        <begin position="340"/>
        <end position="359"/>
    </location>
</feature>
<feature type="transmembrane region" description="Helical" evidence="5">
    <location>
        <begin position="445"/>
        <end position="465"/>
    </location>
</feature>
<evidence type="ECO:0000259" key="6">
    <source>
        <dbReference type="PROSITE" id="PS50850"/>
    </source>
</evidence>
<evidence type="ECO:0000313" key="7">
    <source>
        <dbReference type="EMBL" id="KAH7324210.1"/>
    </source>
</evidence>
<dbReference type="PANTHER" id="PTHR23502">
    <property type="entry name" value="MAJOR FACILITATOR SUPERFAMILY"/>
    <property type="match status" value="1"/>
</dbReference>
<keyword evidence="8" id="KW-1185">Reference proteome</keyword>
<evidence type="ECO:0000256" key="4">
    <source>
        <dbReference type="ARBA" id="ARBA00023136"/>
    </source>
</evidence>
<feature type="transmembrane region" description="Helical" evidence="5">
    <location>
        <begin position="124"/>
        <end position="141"/>
    </location>
</feature>
<dbReference type="SUPFAM" id="SSF103473">
    <property type="entry name" value="MFS general substrate transporter"/>
    <property type="match status" value="1"/>
</dbReference>
<feature type="transmembrane region" description="Helical" evidence="5">
    <location>
        <begin position="471"/>
        <end position="496"/>
    </location>
</feature>
<feature type="transmembrane region" description="Helical" evidence="5">
    <location>
        <begin position="409"/>
        <end position="433"/>
    </location>
</feature>
<reference evidence="7" key="1">
    <citation type="journal article" date="2021" name="Nat. Commun.">
        <title>Genetic determinants of endophytism in the Arabidopsis root mycobiome.</title>
        <authorList>
            <person name="Mesny F."/>
            <person name="Miyauchi S."/>
            <person name="Thiergart T."/>
            <person name="Pickel B."/>
            <person name="Atanasova L."/>
            <person name="Karlsson M."/>
            <person name="Huettel B."/>
            <person name="Barry K.W."/>
            <person name="Haridas S."/>
            <person name="Chen C."/>
            <person name="Bauer D."/>
            <person name="Andreopoulos W."/>
            <person name="Pangilinan J."/>
            <person name="LaButti K."/>
            <person name="Riley R."/>
            <person name="Lipzen A."/>
            <person name="Clum A."/>
            <person name="Drula E."/>
            <person name="Henrissat B."/>
            <person name="Kohler A."/>
            <person name="Grigoriev I.V."/>
            <person name="Martin F.M."/>
            <person name="Hacquard S."/>
        </authorList>
    </citation>
    <scope>NUCLEOTIDE SEQUENCE</scope>
    <source>
        <strain evidence="7">MPI-CAGE-CH-0235</strain>
    </source>
</reference>
<dbReference type="InterPro" id="IPR011701">
    <property type="entry name" value="MFS"/>
</dbReference>
<protein>
    <submittedName>
        <fullName evidence="7">Major facilitator superfamily domain-containing protein</fullName>
    </submittedName>
</protein>
<keyword evidence="3 5" id="KW-1133">Transmembrane helix</keyword>
<dbReference type="Gene3D" id="1.20.1250.20">
    <property type="entry name" value="MFS general substrate transporter like domains"/>
    <property type="match status" value="1"/>
</dbReference>
<keyword evidence="4 5" id="KW-0472">Membrane</keyword>
<comment type="subcellular location">
    <subcellularLocation>
        <location evidence="1">Membrane</location>
        <topology evidence="1">Multi-pass membrane protein</topology>
    </subcellularLocation>
</comment>
<feature type="domain" description="Major facilitator superfamily (MFS) profile" evidence="6">
    <location>
        <begin position="56"/>
        <end position="495"/>
    </location>
</feature>
<dbReference type="InterPro" id="IPR020846">
    <property type="entry name" value="MFS_dom"/>
</dbReference>
<keyword evidence="2 5" id="KW-0812">Transmembrane</keyword>
<dbReference type="PANTHER" id="PTHR23502:SF34">
    <property type="entry name" value="PROTEIN HOL1"/>
    <property type="match status" value="1"/>
</dbReference>
<evidence type="ECO:0000256" key="2">
    <source>
        <dbReference type="ARBA" id="ARBA00022692"/>
    </source>
</evidence>
<feature type="transmembrane region" description="Helical" evidence="5">
    <location>
        <begin position="54"/>
        <end position="77"/>
    </location>
</feature>
<dbReference type="InterPro" id="IPR036259">
    <property type="entry name" value="MFS_trans_sf"/>
</dbReference>
<evidence type="ECO:0000256" key="3">
    <source>
        <dbReference type="ARBA" id="ARBA00022989"/>
    </source>
</evidence>
<feature type="transmembrane region" description="Helical" evidence="5">
    <location>
        <begin position="183"/>
        <end position="201"/>
    </location>
</feature>
<dbReference type="Proteomes" id="UP000813444">
    <property type="component" value="Unassembled WGS sequence"/>
</dbReference>
<name>A0A8K0SXB8_9HYPO</name>